<dbReference type="AlphaFoldDB" id="A0A0E9TYC1"/>
<dbReference type="EMBL" id="GBXM01050652">
    <property type="protein sequence ID" value="JAH57925.1"/>
    <property type="molecule type" value="Transcribed_RNA"/>
</dbReference>
<evidence type="ECO:0000313" key="1">
    <source>
        <dbReference type="EMBL" id="JAH57925.1"/>
    </source>
</evidence>
<protein>
    <submittedName>
        <fullName evidence="1">Uncharacterized protein</fullName>
    </submittedName>
</protein>
<sequence length="52" mass="5925">MQEKVNSVLKCTSPATQQENAFHFWPCTVRVFGKGRSKRFNFPLGPLQLGDK</sequence>
<proteinExistence type="predicted"/>
<reference evidence="1" key="2">
    <citation type="journal article" date="2015" name="Fish Shellfish Immunol.">
        <title>Early steps in the European eel (Anguilla anguilla)-Vibrio vulnificus interaction in the gills: Role of the RtxA13 toxin.</title>
        <authorList>
            <person name="Callol A."/>
            <person name="Pajuelo D."/>
            <person name="Ebbesson L."/>
            <person name="Teles M."/>
            <person name="MacKenzie S."/>
            <person name="Amaro C."/>
        </authorList>
    </citation>
    <scope>NUCLEOTIDE SEQUENCE</scope>
</reference>
<reference evidence="1" key="1">
    <citation type="submission" date="2014-11" db="EMBL/GenBank/DDBJ databases">
        <authorList>
            <person name="Amaro Gonzalez C."/>
        </authorList>
    </citation>
    <scope>NUCLEOTIDE SEQUENCE</scope>
</reference>
<accession>A0A0E9TYC1</accession>
<organism evidence="1">
    <name type="scientific">Anguilla anguilla</name>
    <name type="common">European freshwater eel</name>
    <name type="synonym">Muraena anguilla</name>
    <dbReference type="NCBI Taxonomy" id="7936"/>
    <lineage>
        <taxon>Eukaryota</taxon>
        <taxon>Metazoa</taxon>
        <taxon>Chordata</taxon>
        <taxon>Craniata</taxon>
        <taxon>Vertebrata</taxon>
        <taxon>Euteleostomi</taxon>
        <taxon>Actinopterygii</taxon>
        <taxon>Neopterygii</taxon>
        <taxon>Teleostei</taxon>
        <taxon>Anguilliformes</taxon>
        <taxon>Anguillidae</taxon>
        <taxon>Anguilla</taxon>
    </lineage>
</organism>
<name>A0A0E9TYC1_ANGAN</name>